<comment type="subcellular location">
    <subcellularLocation>
        <location evidence="1">Nucleus</location>
    </subcellularLocation>
</comment>
<proteinExistence type="predicted"/>
<dbReference type="SMART" id="SM00906">
    <property type="entry name" value="Fungal_trans"/>
    <property type="match status" value="1"/>
</dbReference>
<dbReference type="InterPro" id="IPR001138">
    <property type="entry name" value="Zn2Cys6_DnaBD"/>
</dbReference>
<dbReference type="InterPro" id="IPR052202">
    <property type="entry name" value="Yeast_MetPath_Reg"/>
</dbReference>
<evidence type="ECO:0000256" key="8">
    <source>
        <dbReference type="SAM" id="Coils"/>
    </source>
</evidence>
<evidence type="ECO:0000256" key="3">
    <source>
        <dbReference type="ARBA" id="ARBA00022833"/>
    </source>
</evidence>
<dbReference type="AlphaFoldDB" id="A0A1E3NLH0"/>
<feature type="region of interest" description="Disordered" evidence="9">
    <location>
        <begin position="157"/>
        <end position="185"/>
    </location>
</feature>
<feature type="coiled-coil region" evidence="8">
    <location>
        <begin position="216"/>
        <end position="243"/>
    </location>
</feature>
<evidence type="ECO:0000256" key="5">
    <source>
        <dbReference type="ARBA" id="ARBA00023125"/>
    </source>
</evidence>
<evidence type="ECO:0000313" key="13">
    <source>
        <dbReference type="Proteomes" id="UP000094455"/>
    </source>
</evidence>
<dbReference type="Proteomes" id="UP000094455">
    <property type="component" value="Unassembled WGS sequence"/>
</dbReference>
<keyword evidence="10" id="KW-0812">Transmembrane</keyword>
<keyword evidence="8" id="KW-0175">Coiled coil</keyword>
<dbReference type="Gene3D" id="4.10.240.10">
    <property type="entry name" value="Zn(2)-C6 fungal-type DNA-binding domain"/>
    <property type="match status" value="1"/>
</dbReference>
<dbReference type="Pfam" id="PF00172">
    <property type="entry name" value="Zn_clus"/>
    <property type="match status" value="1"/>
</dbReference>
<keyword evidence="2" id="KW-0479">Metal-binding</keyword>
<keyword evidence="6" id="KW-0804">Transcription</keyword>
<dbReference type="STRING" id="763406.A0A1E3NLH0"/>
<evidence type="ECO:0000256" key="6">
    <source>
        <dbReference type="ARBA" id="ARBA00023163"/>
    </source>
</evidence>
<feature type="domain" description="Zn(2)-C6 fungal-type" evidence="11">
    <location>
        <begin position="112"/>
        <end position="141"/>
    </location>
</feature>
<feature type="transmembrane region" description="Helical" evidence="10">
    <location>
        <begin position="713"/>
        <end position="733"/>
    </location>
</feature>
<sequence>MSETNLGGRVFIQTVFDNGGRRSINKAKIHSKLSQEPKESPKTTNKLVLPNISLIQRGNMQSSKNSNVGDLSDRQEESLNEFHGNWELQTSCRKKRHHNHHKGQERLRVLAACDRCKKRKKKCDGLNPCSNCLESSNECSYVHLTSKGVLLQYEKNLNRNGRNNSKSNKATEENQSERLRKGNQVQNSNITLNPHQCLIPAKAHPERHDLNSKPQFTTIEKKMERLQKELTNLKEDLKVCKDISLTPNVTTDTRHKPSDSSPGSSQQLNEFYGSVWLLLKDTNGESVAGPTAIITKVNFIKNWIASKIYREAQSSLRPPPDHDVYIKSIDQDGLKISIPPTSDIPLEKTYVEYYYSLMSQRYYFFEKSHIEDLIAEYVETGGKFDPNSKLNGFQDDAHKKTAMFLVLAVGCRLLKLSKGISVLTPKIYFDKAIDSLSKIGPELNLVDQIRLIMLIALYSLHSYNHNIQFIMNIWELSGLAIRKMTQVGLHRYTIPTLKTSKEYEMKKRLFWSIYSFEKILCLTLGRPASISDDEIDVPYPLNIDSLETLTNEELLHLQIEQQRIQYETQNHRVLHPAKVSLTYYLIQLCQVREIEARISRLERMMSIPINLKNVRTQVSISGKYITQFNKIQQDLEIWRKQLPSPQEFNEGMQNQIHFQYLVMCYHRAKVFLYLARIMQNQTKDEEMSSVFCETCEAAGGVCRSYMIISKGQVFAYSMFTLHTLFLVEFYSLIAF</sequence>
<keyword evidence="13" id="KW-1185">Reference proteome</keyword>
<dbReference type="PROSITE" id="PS00463">
    <property type="entry name" value="ZN2_CY6_FUNGAL_1"/>
    <property type="match status" value="1"/>
</dbReference>
<dbReference type="PROSITE" id="PS50048">
    <property type="entry name" value="ZN2_CY6_FUNGAL_2"/>
    <property type="match status" value="1"/>
</dbReference>
<evidence type="ECO:0000256" key="9">
    <source>
        <dbReference type="SAM" id="MobiDB-lite"/>
    </source>
</evidence>
<dbReference type="InterPro" id="IPR007219">
    <property type="entry name" value="XnlR_reg_dom"/>
</dbReference>
<evidence type="ECO:0000256" key="4">
    <source>
        <dbReference type="ARBA" id="ARBA00023015"/>
    </source>
</evidence>
<dbReference type="RefSeq" id="XP_019017306.1">
    <property type="nucleotide sequence ID" value="XM_019163307.1"/>
</dbReference>
<keyword evidence="5" id="KW-0238">DNA-binding</keyword>
<dbReference type="GO" id="GO:0043565">
    <property type="term" value="F:sequence-specific DNA binding"/>
    <property type="evidence" value="ECO:0007669"/>
    <property type="project" value="TreeGrafter"/>
</dbReference>
<dbReference type="GO" id="GO:0045944">
    <property type="term" value="P:positive regulation of transcription by RNA polymerase II"/>
    <property type="evidence" value="ECO:0007669"/>
    <property type="project" value="TreeGrafter"/>
</dbReference>
<dbReference type="PANTHER" id="PTHR47782:SF12">
    <property type="entry name" value="ZN(II)2CYS6 TRANSCRIPTION FACTOR (EUROFUNG)"/>
    <property type="match status" value="1"/>
</dbReference>
<dbReference type="GO" id="GO:0000981">
    <property type="term" value="F:DNA-binding transcription factor activity, RNA polymerase II-specific"/>
    <property type="evidence" value="ECO:0007669"/>
    <property type="project" value="InterPro"/>
</dbReference>
<dbReference type="CDD" id="cd12148">
    <property type="entry name" value="fungal_TF_MHR"/>
    <property type="match status" value="1"/>
</dbReference>
<dbReference type="GO" id="GO:0006351">
    <property type="term" value="P:DNA-templated transcription"/>
    <property type="evidence" value="ECO:0007669"/>
    <property type="project" value="InterPro"/>
</dbReference>
<organism evidence="12 13">
    <name type="scientific">Pichia membranifaciens NRRL Y-2026</name>
    <dbReference type="NCBI Taxonomy" id="763406"/>
    <lineage>
        <taxon>Eukaryota</taxon>
        <taxon>Fungi</taxon>
        <taxon>Dikarya</taxon>
        <taxon>Ascomycota</taxon>
        <taxon>Saccharomycotina</taxon>
        <taxon>Pichiomycetes</taxon>
        <taxon>Pichiales</taxon>
        <taxon>Pichiaceae</taxon>
        <taxon>Pichia</taxon>
    </lineage>
</organism>
<dbReference type="OrthoDB" id="2399539at2759"/>
<reference evidence="12 13" key="1">
    <citation type="journal article" date="2016" name="Proc. Natl. Acad. Sci. U.S.A.">
        <title>Comparative genomics of biotechnologically important yeasts.</title>
        <authorList>
            <person name="Riley R."/>
            <person name="Haridas S."/>
            <person name="Wolfe K.H."/>
            <person name="Lopes M.R."/>
            <person name="Hittinger C.T."/>
            <person name="Goeker M."/>
            <person name="Salamov A.A."/>
            <person name="Wisecaver J.H."/>
            <person name="Long T.M."/>
            <person name="Calvey C.H."/>
            <person name="Aerts A.L."/>
            <person name="Barry K.W."/>
            <person name="Choi C."/>
            <person name="Clum A."/>
            <person name="Coughlan A.Y."/>
            <person name="Deshpande S."/>
            <person name="Douglass A.P."/>
            <person name="Hanson S.J."/>
            <person name="Klenk H.-P."/>
            <person name="LaButti K.M."/>
            <person name="Lapidus A."/>
            <person name="Lindquist E.A."/>
            <person name="Lipzen A.M."/>
            <person name="Meier-Kolthoff J.P."/>
            <person name="Ohm R.A."/>
            <person name="Otillar R.P."/>
            <person name="Pangilinan J.L."/>
            <person name="Peng Y."/>
            <person name="Rokas A."/>
            <person name="Rosa C.A."/>
            <person name="Scheuner C."/>
            <person name="Sibirny A.A."/>
            <person name="Slot J.C."/>
            <person name="Stielow J.B."/>
            <person name="Sun H."/>
            <person name="Kurtzman C.P."/>
            <person name="Blackwell M."/>
            <person name="Grigoriev I.V."/>
            <person name="Jeffries T.W."/>
        </authorList>
    </citation>
    <scope>NUCLEOTIDE SEQUENCE [LARGE SCALE GENOMIC DNA]</scope>
    <source>
        <strain evidence="12 13">NRRL Y-2026</strain>
    </source>
</reference>
<dbReference type="GO" id="GO:0008270">
    <property type="term" value="F:zinc ion binding"/>
    <property type="evidence" value="ECO:0007669"/>
    <property type="project" value="InterPro"/>
</dbReference>
<evidence type="ECO:0000259" key="11">
    <source>
        <dbReference type="PROSITE" id="PS50048"/>
    </source>
</evidence>
<keyword evidence="7" id="KW-0539">Nucleus</keyword>
<name>A0A1E3NLH0_9ASCO</name>
<dbReference type="PANTHER" id="PTHR47782">
    <property type="entry name" value="ZN(II)2CYS6 TRANSCRIPTION FACTOR (EUROFUNG)-RELATED"/>
    <property type="match status" value="1"/>
</dbReference>
<feature type="compositionally biased region" description="Basic and acidic residues" evidence="9">
    <location>
        <begin position="169"/>
        <end position="180"/>
    </location>
</feature>
<keyword evidence="10" id="KW-1133">Transmembrane helix</keyword>
<keyword evidence="4" id="KW-0805">Transcription regulation</keyword>
<keyword evidence="10" id="KW-0472">Membrane</keyword>
<dbReference type="InterPro" id="IPR036864">
    <property type="entry name" value="Zn2-C6_fun-type_DNA-bd_sf"/>
</dbReference>
<dbReference type="SUPFAM" id="SSF57701">
    <property type="entry name" value="Zn2/Cys6 DNA-binding domain"/>
    <property type="match status" value="1"/>
</dbReference>
<evidence type="ECO:0000256" key="1">
    <source>
        <dbReference type="ARBA" id="ARBA00004123"/>
    </source>
</evidence>
<dbReference type="SMART" id="SM00066">
    <property type="entry name" value="GAL4"/>
    <property type="match status" value="1"/>
</dbReference>
<feature type="region of interest" description="Disordered" evidence="9">
    <location>
        <begin position="248"/>
        <end position="267"/>
    </location>
</feature>
<evidence type="ECO:0000256" key="7">
    <source>
        <dbReference type="ARBA" id="ARBA00023242"/>
    </source>
</evidence>
<dbReference type="GeneID" id="30179994"/>
<dbReference type="EMBL" id="KV454003">
    <property type="protein sequence ID" value="ODQ46193.1"/>
    <property type="molecule type" value="Genomic_DNA"/>
</dbReference>
<gene>
    <name evidence="12" type="ORF">PICMEDRAFT_58563</name>
</gene>
<protein>
    <recommendedName>
        <fullName evidence="11">Zn(2)-C6 fungal-type domain-containing protein</fullName>
    </recommendedName>
</protein>
<feature type="compositionally biased region" description="Low complexity" evidence="9">
    <location>
        <begin position="158"/>
        <end position="168"/>
    </location>
</feature>
<keyword evidence="3" id="KW-0862">Zinc</keyword>
<accession>A0A1E3NLH0</accession>
<evidence type="ECO:0000313" key="12">
    <source>
        <dbReference type="EMBL" id="ODQ46193.1"/>
    </source>
</evidence>
<dbReference type="GO" id="GO:0005634">
    <property type="term" value="C:nucleus"/>
    <property type="evidence" value="ECO:0007669"/>
    <property type="project" value="UniProtKB-SubCell"/>
</dbReference>
<dbReference type="Pfam" id="PF04082">
    <property type="entry name" value="Fungal_trans"/>
    <property type="match status" value="1"/>
</dbReference>
<evidence type="ECO:0000256" key="2">
    <source>
        <dbReference type="ARBA" id="ARBA00022723"/>
    </source>
</evidence>
<evidence type="ECO:0000256" key="10">
    <source>
        <dbReference type="SAM" id="Phobius"/>
    </source>
</evidence>